<dbReference type="GeneID" id="36596859"/>
<proteinExistence type="predicted"/>
<gene>
    <name evidence="2" type="ORF">K444DRAFT_89285</name>
</gene>
<name>A0A2J6SXG6_9HELO</name>
<dbReference type="AlphaFoldDB" id="A0A2J6SXG6"/>
<evidence type="ECO:0000313" key="3">
    <source>
        <dbReference type="Proteomes" id="UP000235371"/>
    </source>
</evidence>
<accession>A0A2J6SXG6</accession>
<keyword evidence="3" id="KW-1185">Reference proteome</keyword>
<feature type="region of interest" description="Disordered" evidence="1">
    <location>
        <begin position="108"/>
        <end position="146"/>
    </location>
</feature>
<evidence type="ECO:0000313" key="2">
    <source>
        <dbReference type="EMBL" id="PMD55477.1"/>
    </source>
</evidence>
<reference evidence="2 3" key="1">
    <citation type="submission" date="2016-04" db="EMBL/GenBank/DDBJ databases">
        <title>A degradative enzymes factory behind the ericoid mycorrhizal symbiosis.</title>
        <authorList>
            <consortium name="DOE Joint Genome Institute"/>
            <person name="Martino E."/>
            <person name="Morin E."/>
            <person name="Grelet G."/>
            <person name="Kuo A."/>
            <person name="Kohler A."/>
            <person name="Daghino S."/>
            <person name="Barry K."/>
            <person name="Choi C."/>
            <person name="Cichocki N."/>
            <person name="Clum A."/>
            <person name="Copeland A."/>
            <person name="Hainaut M."/>
            <person name="Haridas S."/>
            <person name="Labutti K."/>
            <person name="Lindquist E."/>
            <person name="Lipzen A."/>
            <person name="Khouja H.-R."/>
            <person name="Murat C."/>
            <person name="Ohm R."/>
            <person name="Olson A."/>
            <person name="Spatafora J."/>
            <person name="Veneault-Fourrey C."/>
            <person name="Henrissat B."/>
            <person name="Grigoriev I."/>
            <person name="Martin F."/>
            <person name="Perotto S."/>
        </authorList>
    </citation>
    <scope>NUCLEOTIDE SEQUENCE [LARGE SCALE GENOMIC DNA]</scope>
    <source>
        <strain evidence="2 3">E</strain>
    </source>
</reference>
<sequence length="158" mass="17684">MVGLSSCAYVLGKRVEASWLHSDITNNNLHSMPAFRNCRFKFRITVSRTGRQPGRLNPPSHRRCICIISNRSAKHNTIQHARCCASRTLDELTSLHLTLCHRQLTSPTPTTPIPYSSHDNDIPLPTQRSPPPSFPSSSSPPRDNLNLNLHALSLGTRR</sequence>
<dbReference type="InParanoid" id="A0A2J6SXG6"/>
<dbReference type="Proteomes" id="UP000235371">
    <property type="component" value="Unassembled WGS sequence"/>
</dbReference>
<protein>
    <submittedName>
        <fullName evidence="2">Uncharacterized protein</fullName>
    </submittedName>
</protein>
<dbReference type="EMBL" id="KZ613855">
    <property type="protein sequence ID" value="PMD55477.1"/>
    <property type="molecule type" value="Genomic_DNA"/>
</dbReference>
<organism evidence="2 3">
    <name type="scientific">Hyaloscypha bicolor E</name>
    <dbReference type="NCBI Taxonomy" id="1095630"/>
    <lineage>
        <taxon>Eukaryota</taxon>
        <taxon>Fungi</taxon>
        <taxon>Dikarya</taxon>
        <taxon>Ascomycota</taxon>
        <taxon>Pezizomycotina</taxon>
        <taxon>Leotiomycetes</taxon>
        <taxon>Helotiales</taxon>
        <taxon>Hyaloscyphaceae</taxon>
        <taxon>Hyaloscypha</taxon>
        <taxon>Hyaloscypha bicolor</taxon>
    </lineage>
</organism>
<evidence type="ECO:0000256" key="1">
    <source>
        <dbReference type="SAM" id="MobiDB-lite"/>
    </source>
</evidence>
<dbReference type="RefSeq" id="XP_024732381.1">
    <property type="nucleotide sequence ID" value="XM_024888783.1"/>
</dbReference>
<feature type="compositionally biased region" description="Low complexity" evidence="1">
    <location>
        <begin position="108"/>
        <end position="117"/>
    </location>
</feature>